<dbReference type="InParanoid" id="A0A0C2XD79"/>
<organism evidence="9 10">
    <name type="scientific">Amanita muscaria (strain Koide BX008)</name>
    <dbReference type="NCBI Taxonomy" id="946122"/>
    <lineage>
        <taxon>Eukaryota</taxon>
        <taxon>Fungi</taxon>
        <taxon>Dikarya</taxon>
        <taxon>Basidiomycota</taxon>
        <taxon>Agaricomycotina</taxon>
        <taxon>Agaricomycetes</taxon>
        <taxon>Agaricomycetidae</taxon>
        <taxon>Agaricales</taxon>
        <taxon>Pluteineae</taxon>
        <taxon>Amanitaceae</taxon>
        <taxon>Amanita</taxon>
    </lineage>
</organism>
<sequence>MNFPIVVLDNGASTVKAGILGAAGRLVRIIPNAVIRSKGDKATYIGHEFERCRDYSALHYRLPSEKGLLVDWDAQKAIWDGIFSDEVLGVDTTNSSLLITEPYFNLPNIQEVYDQFVFEEYEFQSYYRCTPASLIPHGDLFRNLSPQPECMLVVDSGFSFTHVVPILDGRVVWKAVKRLDVGGKLLTNQLKELVSFRQWNMMNETYIMNHVKESCCFLTSDFARDLEACRFSNTIVQEYVLPDLTRERKGHVKEENEMSTNEQVLVMNNERFSVPEIIFRPDDLGIDQTGLPGTISLSISSLPSDLQGLFWANIFLIGGNTKFPNLGYRLLKELRSLAPVDCEVSIHESPEPITEAYFAALNFASMPEFSHLVVTRSEYAEFGSNASRRKFHDWSSGSFEKEAGEVGKVGKGKQREDDRSSSPNKLSRTRSKISTPSISKRR</sequence>
<dbReference type="PANTHER" id="PTHR11937">
    <property type="entry name" value="ACTIN"/>
    <property type="match status" value="1"/>
</dbReference>
<dbReference type="Gene3D" id="3.30.420.40">
    <property type="match status" value="2"/>
</dbReference>
<dbReference type="FunFam" id="3.90.640.10:FF:000014">
    <property type="entry name" value="Putative actin-related protein 6"/>
    <property type="match status" value="1"/>
</dbReference>
<dbReference type="SMART" id="SM00268">
    <property type="entry name" value="ACTIN"/>
    <property type="match status" value="1"/>
</dbReference>
<comment type="subunit">
    <text evidence="6">Component of the SWR1 chromatin remodeling complex.</text>
</comment>
<comment type="function">
    <text evidence="5">Component of the SWR1 complex which mediates the ATP-dependent exchange of histone H2A for the H2A variant HZT1 leading to transcriptional regulation of selected genes by chromatin remodeling. Involved in chromosome stability.</text>
</comment>
<dbReference type="HOGENOM" id="CLU_027965_1_1_1"/>
<dbReference type="InterPro" id="IPR004000">
    <property type="entry name" value="Actin"/>
</dbReference>
<dbReference type="Gene3D" id="3.90.640.10">
    <property type="entry name" value="Actin, Chain A, domain 4"/>
    <property type="match status" value="1"/>
</dbReference>
<dbReference type="STRING" id="946122.A0A0C2XD79"/>
<accession>A0A0C2XD79</accession>
<dbReference type="GO" id="GO:0005737">
    <property type="term" value="C:cytoplasm"/>
    <property type="evidence" value="ECO:0007669"/>
    <property type="project" value="UniProtKB-SubCell"/>
</dbReference>
<comment type="similarity">
    <text evidence="2">Belongs to the actin family. ARP6 subfamily.</text>
</comment>
<dbReference type="GO" id="GO:0005634">
    <property type="term" value="C:nucleus"/>
    <property type="evidence" value="ECO:0007669"/>
    <property type="project" value="UniProtKB-ARBA"/>
</dbReference>
<evidence type="ECO:0000313" key="10">
    <source>
        <dbReference type="Proteomes" id="UP000054549"/>
    </source>
</evidence>
<dbReference type="EMBL" id="KN818234">
    <property type="protein sequence ID" value="KIL66793.1"/>
    <property type="molecule type" value="Genomic_DNA"/>
</dbReference>
<protein>
    <recommendedName>
        <fullName evidence="3">Actin-like protein ARP6</fullName>
    </recommendedName>
    <alternativeName>
        <fullName evidence="7">Actin-like protein arp6</fullName>
    </alternativeName>
</protein>
<dbReference type="OrthoDB" id="6220758at2759"/>
<dbReference type="InterPro" id="IPR043129">
    <property type="entry name" value="ATPase_NBD"/>
</dbReference>
<evidence type="ECO:0000256" key="6">
    <source>
        <dbReference type="ARBA" id="ARBA00063309"/>
    </source>
</evidence>
<dbReference type="Gene3D" id="2.30.36.70">
    <property type="entry name" value="Actin, Chain A, domain 2"/>
    <property type="match status" value="1"/>
</dbReference>
<gene>
    <name evidence="9" type="ORF">M378DRAFT_74723</name>
</gene>
<evidence type="ECO:0000256" key="4">
    <source>
        <dbReference type="ARBA" id="ARBA00022490"/>
    </source>
</evidence>
<keyword evidence="10" id="KW-1185">Reference proteome</keyword>
<evidence type="ECO:0000313" key="9">
    <source>
        <dbReference type="EMBL" id="KIL66793.1"/>
    </source>
</evidence>
<evidence type="ECO:0000256" key="3">
    <source>
        <dbReference type="ARBA" id="ARBA00018633"/>
    </source>
</evidence>
<evidence type="ECO:0000256" key="8">
    <source>
        <dbReference type="SAM" id="MobiDB-lite"/>
    </source>
</evidence>
<dbReference type="Pfam" id="PF00022">
    <property type="entry name" value="Actin"/>
    <property type="match status" value="1"/>
</dbReference>
<dbReference type="AlphaFoldDB" id="A0A0C2XD79"/>
<dbReference type="CDD" id="cd10210">
    <property type="entry name" value="ASKHA_NBD_Arp6"/>
    <property type="match status" value="1"/>
</dbReference>
<keyword evidence="4" id="KW-0963">Cytoplasm</keyword>
<reference evidence="9 10" key="1">
    <citation type="submission" date="2014-04" db="EMBL/GenBank/DDBJ databases">
        <title>Evolutionary Origins and Diversification of the Mycorrhizal Mutualists.</title>
        <authorList>
            <consortium name="DOE Joint Genome Institute"/>
            <consortium name="Mycorrhizal Genomics Consortium"/>
            <person name="Kohler A."/>
            <person name="Kuo A."/>
            <person name="Nagy L.G."/>
            <person name="Floudas D."/>
            <person name="Copeland A."/>
            <person name="Barry K.W."/>
            <person name="Cichocki N."/>
            <person name="Veneault-Fourrey C."/>
            <person name="LaButti K."/>
            <person name="Lindquist E.A."/>
            <person name="Lipzen A."/>
            <person name="Lundell T."/>
            <person name="Morin E."/>
            <person name="Murat C."/>
            <person name="Riley R."/>
            <person name="Ohm R."/>
            <person name="Sun H."/>
            <person name="Tunlid A."/>
            <person name="Henrissat B."/>
            <person name="Grigoriev I.V."/>
            <person name="Hibbett D.S."/>
            <person name="Martin F."/>
        </authorList>
    </citation>
    <scope>NUCLEOTIDE SEQUENCE [LARGE SCALE GENOMIC DNA]</scope>
    <source>
        <strain evidence="9 10">Koide BX008</strain>
    </source>
</reference>
<dbReference type="SUPFAM" id="SSF53067">
    <property type="entry name" value="Actin-like ATPase domain"/>
    <property type="match status" value="2"/>
</dbReference>
<feature type="region of interest" description="Disordered" evidence="8">
    <location>
        <begin position="402"/>
        <end position="442"/>
    </location>
</feature>
<feature type="compositionally biased region" description="Polar residues" evidence="8">
    <location>
        <begin position="421"/>
        <end position="442"/>
    </location>
</feature>
<evidence type="ECO:0000256" key="1">
    <source>
        <dbReference type="ARBA" id="ARBA00004496"/>
    </source>
</evidence>
<dbReference type="FunCoup" id="A0A0C2XD79">
    <property type="interactions" value="144"/>
</dbReference>
<evidence type="ECO:0000256" key="5">
    <source>
        <dbReference type="ARBA" id="ARBA00025222"/>
    </source>
</evidence>
<proteinExistence type="inferred from homology"/>
<dbReference type="Proteomes" id="UP000054549">
    <property type="component" value="Unassembled WGS sequence"/>
</dbReference>
<evidence type="ECO:0000256" key="2">
    <source>
        <dbReference type="ARBA" id="ARBA00005665"/>
    </source>
</evidence>
<evidence type="ECO:0000256" key="7">
    <source>
        <dbReference type="ARBA" id="ARBA00073820"/>
    </source>
</evidence>
<comment type="subcellular location">
    <subcellularLocation>
        <location evidence="1">Cytoplasm</location>
    </subcellularLocation>
</comment>
<name>A0A0C2XD79_AMAMK</name>